<reference evidence="2" key="1">
    <citation type="submission" date="2023-06" db="EMBL/GenBank/DDBJ databases">
        <title>Survivors Of The Sea: Transcriptome response of Skeletonema marinoi to long-term dormancy.</title>
        <authorList>
            <person name="Pinder M.I.M."/>
            <person name="Kourtchenko O."/>
            <person name="Robertson E.K."/>
            <person name="Larsson T."/>
            <person name="Maumus F."/>
            <person name="Osuna-Cruz C.M."/>
            <person name="Vancaester E."/>
            <person name="Stenow R."/>
            <person name="Vandepoele K."/>
            <person name="Ploug H."/>
            <person name="Bruchert V."/>
            <person name="Godhe A."/>
            <person name="Topel M."/>
        </authorList>
    </citation>
    <scope>NUCLEOTIDE SEQUENCE</scope>
    <source>
        <strain evidence="2">R05AC</strain>
    </source>
</reference>
<dbReference type="Gene3D" id="3.40.50.1820">
    <property type="entry name" value="alpha/beta hydrolase"/>
    <property type="match status" value="1"/>
</dbReference>
<dbReference type="GO" id="GO:0006508">
    <property type="term" value="P:proteolysis"/>
    <property type="evidence" value="ECO:0007669"/>
    <property type="project" value="InterPro"/>
</dbReference>
<name>A0AAD9DJH6_9STRA</name>
<evidence type="ECO:0000313" key="2">
    <source>
        <dbReference type="EMBL" id="KAK1748005.1"/>
    </source>
</evidence>
<feature type="domain" description="Peptidase S9 prolyl oligopeptidase catalytic" evidence="1">
    <location>
        <begin position="92"/>
        <end position="259"/>
    </location>
</feature>
<accession>A0AAD9DJH6</accession>
<dbReference type="EMBL" id="JATAAI010000002">
    <property type="protein sequence ID" value="KAK1748005.1"/>
    <property type="molecule type" value="Genomic_DNA"/>
</dbReference>
<dbReference type="PANTHER" id="PTHR42103">
    <property type="entry name" value="ALPHA/BETA-HYDROLASES SUPERFAMILY PROTEIN"/>
    <property type="match status" value="1"/>
</dbReference>
<keyword evidence="3" id="KW-1185">Reference proteome</keyword>
<dbReference type="Proteomes" id="UP001224775">
    <property type="component" value="Unassembled WGS sequence"/>
</dbReference>
<dbReference type="GO" id="GO:0008236">
    <property type="term" value="F:serine-type peptidase activity"/>
    <property type="evidence" value="ECO:0007669"/>
    <property type="project" value="InterPro"/>
</dbReference>
<organism evidence="2 3">
    <name type="scientific">Skeletonema marinoi</name>
    <dbReference type="NCBI Taxonomy" id="267567"/>
    <lineage>
        <taxon>Eukaryota</taxon>
        <taxon>Sar</taxon>
        <taxon>Stramenopiles</taxon>
        <taxon>Ochrophyta</taxon>
        <taxon>Bacillariophyta</taxon>
        <taxon>Coscinodiscophyceae</taxon>
        <taxon>Thalassiosirophycidae</taxon>
        <taxon>Thalassiosirales</taxon>
        <taxon>Skeletonemataceae</taxon>
        <taxon>Skeletonema</taxon>
        <taxon>Skeletonema marinoi-dohrnii complex</taxon>
    </lineage>
</organism>
<protein>
    <submittedName>
        <fullName evidence="2">Alpha/beta hydrolase family protein</fullName>
    </submittedName>
</protein>
<comment type="caution">
    <text evidence="2">The sequence shown here is derived from an EMBL/GenBank/DDBJ whole genome shotgun (WGS) entry which is preliminary data.</text>
</comment>
<proteinExistence type="predicted"/>
<dbReference type="InterPro" id="IPR029058">
    <property type="entry name" value="AB_hydrolase_fold"/>
</dbReference>
<dbReference type="Pfam" id="PF00326">
    <property type="entry name" value="Peptidase_S9"/>
    <property type="match status" value="1"/>
</dbReference>
<dbReference type="PANTHER" id="PTHR42103:SF2">
    <property type="entry name" value="AB HYDROLASE-1 DOMAIN-CONTAINING PROTEIN"/>
    <property type="match status" value="1"/>
</dbReference>
<dbReference type="InterPro" id="IPR001375">
    <property type="entry name" value="Peptidase_S9_cat"/>
</dbReference>
<gene>
    <name evidence="2" type="ORF">QTG54_001968</name>
</gene>
<dbReference type="SUPFAM" id="SSF53474">
    <property type="entry name" value="alpha/beta-Hydrolases"/>
    <property type="match status" value="1"/>
</dbReference>
<evidence type="ECO:0000259" key="1">
    <source>
        <dbReference type="Pfam" id="PF00326"/>
    </source>
</evidence>
<keyword evidence="2" id="KW-0378">Hydrolase</keyword>
<evidence type="ECO:0000313" key="3">
    <source>
        <dbReference type="Proteomes" id="UP001224775"/>
    </source>
</evidence>
<sequence>MPKPTVSIHTITTSYGASDIRVFEPSSYDDILGTVVTVHPWSFLGGGEHNTIGLARNMSTRGWRVITFKLKSTPLYLGGAIGGILFRHYHEVNHVAEVVEWAFEQYHTKNDTSDHRMVLLGSSAGAPFAGSAMAKIQQHQHAKIAAFIAVGYTFGHFASLGFGRHFSSVVGNSASNFCGSSSSSAEDNEEIPPKYFIMGENDEFTSVEQLESMVARMKSVNPNCKVEVDVVPSVGHFQLESPNYDPVVAEKVVQWLQDTIF</sequence>
<dbReference type="AlphaFoldDB" id="A0AAD9DJH6"/>